<evidence type="ECO:0000313" key="3">
    <source>
        <dbReference type="Proteomes" id="UP000812966"/>
    </source>
</evidence>
<dbReference type="Proteomes" id="UP000812966">
    <property type="component" value="Unassembled WGS sequence"/>
</dbReference>
<dbReference type="AlphaFoldDB" id="A0A8K0JKD9"/>
<dbReference type="PANTHER" id="PTHR40422:SF1">
    <property type="entry name" value="TRANSLATION MACHINERY-ASSOCIATED PROTEIN 17"/>
    <property type="match status" value="1"/>
</dbReference>
<keyword evidence="3" id="KW-1185">Reference proteome</keyword>
<dbReference type="InterPro" id="IPR038966">
    <property type="entry name" value="TMA17"/>
</dbReference>
<accession>A0A8K0JKD9</accession>
<protein>
    <submittedName>
        <fullName evidence="2">Uncharacterized protein</fullName>
    </submittedName>
</protein>
<comment type="caution">
    <text evidence="2">The sequence shown here is derived from an EMBL/GenBank/DDBJ whole genome shotgun (WGS) entry which is preliminary data.</text>
</comment>
<dbReference type="GO" id="GO:0070682">
    <property type="term" value="P:proteasome regulatory particle assembly"/>
    <property type="evidence" value="ECO:0007669"/>
    <property type="project" value="InterPro"/>
</dbReference>
<gene>
    <name evidence="2" type="ORF">FFLO_06496</name>
</gene>
<feature type="compositionally biased region" description="Polar residues" evidence="1">
    <location>
        <begin position="122"/>
        <end position="135"/>
    </location>
</feature>
<evidence type="ECO:0000313" key="2">
    <source>
        <dbReference type="EMBL" id="KAG7527928.1"/>
    </source>
</evidence>
<evidence type="ECO:0000256" key="1">
    <source>
        <dbReference type="SAM" id="MobiDB-lite"/>
    </source>
</evidence>
<proteinExistence type="predicted"/>
<reference evidence="2" key="1">
    <citation type="submission" date="2020-04" db="EMBL/GenBank/DDBJ databases">
        <title>Analysis of mating type loci in Filobasidium floriforme.</title>
        <authorList>
            <person name="Nowrousian M."/>
        </authorList>
    </citation>
    <scope>NUCLEOTIDE SEQUENCE</scope>
    <source>
        <strain evidence="2">CBS 6242</strain>
    </source>
</reference>
<name>A0A8K0JKD9_9TREE</name>
<organism evidence="2 3">
    <name type="scientific">Filobasidium floriforme</name>
    <dbReference type="NCBI Taxonomy" id="5210"/>
    <lineage>
        <taxon>Eukaryota</taxon>
        <taxon>Fungi</taxon>
        <taxon>Dikarya</taxon>
        <taxon>Basidiomycota</taxon>
        <taxon>Agaricomycotina</taxon>
        <taxon>Tremellomycetes</taxon>
        <taxon>Filobasidiales</taxon>
        <taxon>Filobasidiaceae</taxon>
        <taxon>Filobasidium</taxon>
    </lineage>
</organism>
<dbReference type="GO" id="GO:0030674">
    <property type="term" value="F:protein-macromolecule adaptor activity"/>
    <property type="evidence" value="ECO:0007669"/>
    <property type="project" value="TreeGrafter"/>
</dbReference>
<dbReference type="PANTHER" id="PTHR40422">
    <property type="entry name" value="TRANSLATION MACHINERY-ASSOCIATED PROTEIN 17"/>
    <property type="match status" value="1"/>
</dbReference>
<feature type="region of interest" description="Disordered" evidence="1">
    <location>
        <begin position="111"/>
        <end position="155"/>
    </location>
</feature>
<dbReference type="EMBL" id="JABELV010000218">
    <property type="protein sequence ID" value="KAG7527928.1"/>
    <property type="molecule type" value="Genomic_DNA"/>
</dbReference>
<sequence length="155" mass="16982">MSSAPYQPKHDQPFTLADAVDLDVGILSNEITRLRNSLDHLRASNRELEAFIKDPENADDTDGLEEVIKENEQVIEVQEDRIDLLKHALEQKIGSDPANKHYDSVVSAPAITAPPDTERTGVISQNDTEPVTGANQGHDPVQDTTPAVGEEGMFL</sequence>